<evidence type="ECO:0000256" key="1">
    <source>
        <dbReference type="ARBA" id="ARBA00008779"/>
    </source>
</evidence>
<keyword evidence="3" id="KW-0378">Hydrolase</keyword>
<dbReference type="PROSITE" id="PS00523">
    <property type="entry name" value="SULFATASE_1"/>
    <property type="match status" value="1"/>
</dbReference>
<evidence type="ECO:0000256" key="4">
    <source>
        <dbReference type="ARBA" id="ARBA00022837"/>
    </source>
</evidence>
<keyword evidence="7" id="KW-1185">Reference proteome</keyword>
<name>A0ABW3JIG9_9FLAO</name>
<protein>
    <submittedName>
        <fullName evidence="6">Sulfatase-like hydrolase/transferase</fullName>
    </submittedName>
</protein>
<dbReference type="InterPro" id="IPR024607">
    <property type="entry name" value="Sulfatase_CS"/>
</dbReference>
<dbReference type="Proteomes" id="UP001597061">
    <property type="component" value="Unassembled WGS sequence"/>
</dbReference>
<comment type="caution">
    <text evidence="6">The sequence shown here is derived from an EMBL/GenBank/DDBJ whole genome shotgun (WGS) entry which is preliminary data.</text>
</comment>
<dbReference type="RefSeq" id="WP_379925739.1">
    <property type="nucleotide sequence ID" value="NZ_JBHTJI010000001.1"/>
</dbReference>
<organism evidence="6 7">
    <name type="scientific">Mariniflexile jejuense</name>
    <dbReference type="NCBI Taxonomy" id="1173582"/>
    <lineage>
        <taxon>Bacteria</taxon>
        <taxon>Pseudomonadati</taxon>
        <taxon>Bacteroidota</taxon>
        <taxon>Flavobacteriia</taxon>
        <taxon>Flavobacteriales</taxon>
        <taxon>Flavobacteriaceae</taxon>
        <taxon>Mariniflexile</taxon>
    </lineage>
</organism>
<comment type="similarity">
    <text evidence="1">Belongs to the sulfatase family.</text>
</comment>
<reference evidence="7" key="1">
    <citation type="journal article" date="2019" name="Int. J. Syst. Evol. Microbiol.">
        <title>The Global Catalogue of Microorganisms (GCM) 10K type strain sequencing project: providing services to taxonomists for standard genome sequencing and annotation.</title>
        <authorList>
            <consortium name="The Broad Institute Genomics Platform"/>
            <consortium name="The Broad Institute Genome Sequencing Center for Infectious Disease"/>
            <person name="Wu L."/>
            <person name="Ma J."/>
        </authorList>
    </citation>
    <scope>NUCLEOTIDE SEQUENCE [LARGE SCALE GENOMIC DNA]</scope>
    <source>
        <strain evidence="7">CCUG 62414</strain>
    </source>
</reference>
<evidence type="ECO:0000313" key="7">
    <source>
        <dbReference type="Proteomes" id="UP001597061"/>
    </source>
</evidence>
<dbReference type="PANTHER" id="PTHR42693">
    <property type="entry name" value="ARYLSULFATASE FAMILY MEMBER"/>
    <property type="match status" value="1"/>
</dbReference>
<accession>A0ABW3JIG9</accession>
<keyword evidence="2" id="KW-0479">Metal-binding</keyword>
<dbReference type="SUPFAM" id="SSF53649">
    <property type="entry name" value="Alkaline phosphatase-like"/>
    <property type="match status" value="1"/>
</dbReference>
<dbReference type="EMBL" id="JBHTJI010000001">
    <property type="protein sequence ID" value="MFD0990144.1"/>
    <property type="molecule type" value="Genomic_DNA"/>
</dbReference>
<evidence type="ECO:0000256" key="2">
    <source>
        <dbReference type="ARBA" id="ARBA00022723"/>
    </source>
</evidence>
<proteinExistence type="inferred from homology"/>
<dbReference type="PANTHER" id="PTHR42693:SF33">
    <property type="entry name" value="ARYLSULFATASE"/>
    <property type="match status" value="1"/>
</dbReference>
<evidence type="ECO:0000259" key="5">
    <source>
        <dbReference type="Pfam" id="PF00884"/>
    </source>
</evidence>
<evidence type="ECO:0000313" key="6">
    <source>
        <dbReference type="EMBL" id="MFD0990144.1"/>
    </source>
</evidence>
<dbReference type="Pfam" id="PF00884">
    <property type="entry name" value="Sulfatase"/>
    <property type="match status" value="1"/>
</dbReference>
<dbReference type="InterPro" id="IPR050738">
    <property type="entry name" value="Sulfatase"/>
</dbReference>
<feature type="domain" description="Sulfatase N-terminal" evidence="5">
    <location>
        <begin position="44"/>
        <end position="362"/>
    </location>
</feature>
<evidence type="ECO:0000256" key="3">
    <source>
        <dbReference type="ARBA" id="ARBA00022801"/>
    </source>
</evidence>
<keyword evidence="4" id="KW-0106">Calcium</keyword>
<dbReference type="InterPro" id="IPR000917">
    <property type="entry name" value="Sulfatase_N"/>
</dbReference>
<sequence length="466" mass="53118">MFLKKIYFISVFNYAFLICLIGCLNACNKIEKHKTPKVATKGINILVIIADDAGWNDVGYNGSEINTPNIDFLANKGVQLNRFYANPTCSPSRVSLLTGMPASRIGIVAPISDKSTKTLPDSIVTLPQALKKQNYQTALFGKWHLGLDISNGPNAFGFDYSYGFLHGQIDQYTHKYKNGDASWYRNDKMIEEEGHTTDLVTKETIEWITKKRDVSKNFYIQLAYSAPHFPLQEEDIWKAPYLETIKNGSRRDFAAAMSHMDSSIGLVLETLKKQGLEENTMVIFISDNGAMENWYPENQYGGKFKPNPVLGSNYPLRDWKTSNYEGAIRVPAIVYWKNKLHAQINSNYISITDVMPTILKLIKSEIPKQVEGVNVWTSIQDSKKETTHNIYVRGHIQESLIQKPWKLIRNRFKDKSPASYQLYNIELDPEEKNDVINQNPVIASQLKIVLQNQFNKDDKTINVDLK</sequence>
<dbReference type="InterPro" id="IPR017850">
    <property type="entry name" value="Alkaline_phosphatase_core_sf"/>
</dbReference>
<dbReference type="Gene3D" id="3.30.1120.10">
    <property type="match status" value="1"/>
</dbReference>
<dbReference type="Gene3D" id="3.40.720.10">
    <property type="entry name" value="Alkaline Phosphatase, subunit A"/>
    <property type="match status" value="1"/>
</dbReference>
<gene>
    <name evidence="6" type="ORF">ACFQ1R_08550</name>
</gene>